<keyword evidence="2" id="KW-1185">Reference proteome</keyword>
<dbReference type="PIRSF" id="PIRSF004681">
    <property type="entry name" value="UCP004681"/>
    <property type="match status" value="1"/>
</dbReference>
<dbReference type="Gene3D" id="2.60.120.460">
    <property type="entry name" value="YjbQ-like"/>
    <property type="match status" value="1"/>
</dbReference>
<dbReference type="InterPro" id="IPR001602">
    <property type="entry name" value="UPF0047_YjbQ-like"/>
</dbReference>
<dbReference type="Proteomes" id="UP000289437">
    <property type="component" value="Unassembled WGS sequence"/>
</dbReference>
<dbReference type="EMBL" id="RDSM01000002">
    <property type="protein sequence ID" value="RXH56350.1"/>
    <property type="molecule type" value="Genomic_DNA"/>
</dbReference>
<evidence type="ECO:0000313" key="1">
    <source>
        <dbReference type="EMBL" id="RXH56350.1"/>
    </source>
</evidence>
<dbReference type="InterPro" id="IPR035917">
    <property type="entry name" value="YjbQ-like_sf"/>
</dbReference>
<proteinExistence type="predicted"/>
<name>A0A4Q0T1U0_9BACT</name>
<accession>A0A4Q0T1U0</accession>
<evidence type="ECO:0000313" key="2">
    <source>
        <dbReference type="Proteomes" id="UP000289437"/>
    </source>
</evidence>
<comment type="caution">
    <text evidence="1">The sequence shown here is derived from an EMBL/GenBank/DDBJ whole genome shotgun (WGS) entry which is preliminary data.</text>
</comment>
<dbReference type="PANTHER" id="PTHR30615:SF2">
    <property type="entry name" value="YJBQ FAMILY PROTEIN"/>
    <property type="match status" value="1"/>
</dbReference>
<dbReference type="RefSeq" id="WP_206662776.1">
    <property type="nucleotide sequence ID" value="NZ_RDSM01000002.1"/>
</dbReference>
<dbReference type="NCBIfam" id="TIGR00149">
    <property type="entry name" value="TIGR00149_YjbQ"/>
    <property type="match status" value="1"/>
</dbReference>
<dbReference type="SUPFAM" id="SSF111038">
    <property type="entry name" value="YjbQ-like"/>
    <property type="match status" value="1"/>
</dbReference>
<gene>
    <name evidence="1" type="ORF">GRAN_3207</name>
</gene>
<protein>
    <recommendedName>
        <fullName evidence="3">Secondary thiamine-phosphate synthase enzyme</fullName>
    </recommendedName>
</protein>
<sequence>MAQMKAHTEYLTFNTKDRYEMVHITPEVEQIVRRSGIDDGLCFVSPMHITAAIYVNDHEDGLIEDISTWLEKLAPAWPGYKHHRTGEDNADAHLKALLLHHETTLPITKGRLDLGRWQRIFYAEFDGQRSKRVIVKILGIEAQ</sequence>
<dbReference type="Pfam" id="PF01894">
    <property type="entry name" value="YjbQ"/>
    <property type="match status" value="1"/>
</dbReference>
<dbReference type="AlphaFoldDB" id="A0A4Q0T1U0"/>
<reference evidence="2" key="2">
    <citation type="submission" date="2019-02" db="EMBL/GenBank/DDBJ databases">
        <title>Granulicella sibirica sp. nov., a psychrotolerant acidobacterium isolated from an organic soil layer in forested tundra, West Siberia.</title>
        <authorList>
            <person name="Oshkin I.Y."/>
            <person name="Kulichevskaya I.S."/>
            <person name="Rijpstra W.I.C."/>
            <person name="Sinninghe Damste J.S."/>
            <person name="Rakitin A.L."/>
            <person name="Ravin N.V."/>
            <person name="Dedysh S.N."/>
        </authorList>
    </citation>
    <scope>NUCLEOTIDE SEQUENCE [LARGE SCALE GENOMIC DNA]</scope>
    <source>
        <strain evidence="2">AF10</strain>
    </source>
</reference>
<evidence type="ECO:0008006" key="3">
    <source>
        <dbReference type="Google" id="ProtNLM"/>
    </source>
</evidence>
<reference evidence="1 2" key="1">
    <citation type="submission" date="2018-11" db="EMBL/GenBank/DDBJ databases">
        <authorList>
            <person name="Mardanov A.V."/>
            <person name="Ravin N.V."/>
            <person name="Dedysh S.N."/>
        </authorList>
    </citation>
    <scope>NUCLEOTIDE SEQUENCE [LARGE SCALE GENOMIC DNA]</scope>
    <source>
        <strain evidence="1 2">AF10</strain>
    </source>
</reference>
<organism evidence="1 2">
    <name type="scientific">Granulicella sibirica</name>
    <dbReference type="NCBI Taxonomy" id="2479048"/>
    <lineage>
        <taxon>Bacteria</taxon>
        <taxon>Pseudomonadati</taxon>
        <taxon>Acidobacteriota</taxon>
        <taxon>Terriglobia</taxon>
        <taxon>Terriglobales</taxon>
        <taxon>Acidobacteriaceae</taxon>
        <taxon>Granulicella</taxon>
    </lineage>
</organism>
<dbReference type="PANTHER" id="PTHR30615">
    <property type="entry name" value="UNCHARACTERIZED PROTEIN YJBQ-RELATED"/>
    <property type="match status" value="1"/>
</dbReference>